<dbReference type="OrthoDB" id="5596129at2759"/>
<proteinExistence type="predicted"/>
<comment type="caution">
    <text evidence="2">The sequence shown here is derived from an EMBL/GenBank/DDBJ whole genome shotgun (WGS) entry which is preliminary data.</text>
</comment>
<protein>
    <submittedName>
        <fullName evidence="2">9969_t:CDS:1</fullName>
    </submittedName>
</protein>
<gene>
    <name evidence="2" type="ORF">ALEPTO_LOCUS11344</name>
</gene>
<name>A0A9N9EW72_9GLOM</name>
<keyword evidence="1" id="KW-0472">Membrane</keyword>
<evidence type="ECO:0000313" key="3">
    <source>
        <dbReference type="Proteomes" id="UP000789508"/>
    </source>
</evidence>
<feature type="transmembrane region" description="Helical" evidence="1">
    <location>
        <begin position="256"/>
        <end position="279"/>
    </location>
</feature>
<dbReference type="EMBL" id="CAJVPS010017735">
    <property type="protein sequence ID" value="CAG8694854.1"/>
    <property type="molecule type" value="Genomic_DNA"/>
</dbReference>
<organism evidence="2 3">
    <name type="scientific">Ambispora leptoticha</name>
    <dbReference type="NCBI Taxonomy" id="144679"/>
    <lineage>
        <taxon>Eukaryota</taxon>
        <taxon>Fungi</taxon>
        <taxon>Fungi incertae sedis</taxon>
        <taxon>Mucoromycota</taxon>
        <taxon>Glomeromycotina</taxon>
        <taxon>Glomeromycetes</taxon>
        <taxon>Archaeosporales</taxon>
        <taxon>Ambisporaceae</taxon>
        <taxon>Ambispora</taxon>
    </lineage>
</organism>
<dbReference type="AlphaFoldDB" id="A0A9N9EW72"/>
<evidence type="ECO:0000313" key="2">
    <source>
        <dbReference type="EMBL" id="CAG8694854.1"/>
    </source>
</evidence>
<dbReference type="Proteomes" id="UP000789508">
    <property type="component" value="Unassembled WGS sequence"/>
</dbReference>
<feature type="non-terminal residue" evidence="2">
    <location>
        <position position="315"/>
    </location>
</feature>
<keyword evidence="3" id="KW-1185">Reference proteome</keyword>
<keyword evidence="1" id="KW-0812">Transmembrane</keyword>
<sequence length="315" mass="35467">MSKEKEANKLAAETILRIVFVLLMTSIIIFLAIPNIKKIVQHQDPLVVINIDNQTTEGIPVPNAFVCGTLLGPVDYVDYITVEKIPLGKKAIMVEEYLWQTDETILKAGGDVTEGSEGAQCFIFQPDGALKFKLTNDNDSIDYISINVWSKTANVTDTAANIGVIFGFWNAERDISVIKPFIARTATINHFTFTSIFRNGINNDMHQDFTINMQNTLQIGSFYVNRSLHGDDSIVAKINYSPDSYMVTKYTERQPYGWLDLVGTIGGILTYAIGVWIFLFGRGKYRPWGFIQCFLLRNSPNAKKPPLIEKEEFNE</sequence>
<accession>A0A9N9EW72</accession>
<evidence type="ECO:0000256" key="1">
    <source>
        <dbReference type="SAM" id="Phobius"/>
    </source>
</evidence>
<reference evidence="2" key="1">
    <citation type="submission" date="2021-06" db="EMBL/GenBank/DDBJ databases">
        <authorList>
            <person name="Kallberg Y."/>
            <person name="Tangrot J."/>
            <person name="Rosling A."/>
        </authorList>
    </citation>
    <scope>NUCLEOTIDE SEQUENCE</scope>
    <source>
        <strain evidence="2">FL130A</strain>
    </source>
</reference>
<keyword evidence="1" id="KW-1133">Transmembrane helix</keyword>
<feature type="transmembrane region" description="Helical" evidence="1">
    <location>
        <begin position="15"/>
        <end position="33"/>
    </location>
</feature>